<dbReference type="InterPro" id="IPR039892">
    <property type="entry name" value="Spa2/Sph1"/>
</dbReference>
<evidence type="ECO:0000313" key="2">
    <source>
        <dbReference type="EMBL" id="KAK7037715.1"/>
    </source>
</evidence>
<reference evidence="2 3" key="1">
    <citation type="submission" date="2024-01" db="EMBL/GenBank/DDBJ databases">
        <title>A draft genome for a cacao thread blight-causing isolate of Paramarasmius palmivorus.</title>
        <authorList>
            <person name="Baruah I.K."/>
            <person name="Bukari Y."/>
            <person name="Amoako-Attah I."/>
            <person name="Meinhardt L.W."/>
            <person name="Bailey B.A."/>
            <person name="Cohen S.P."/>
        </authorList>
    </citation>
    <scope>NUCLEOTIDE SEQUENCE [LARGE SCALE GENOMIC DNA]</scope>
    <source>
        <strain evidence="2 3">GH-12</strain>
    </source>
</reference>
<evidence type="ECO:0000313" key="3">
    <source>
        <dbReference type="Proteomes" id="UP001383192"/>
    </source>
</evidence>
<protein>
    <submittedName>
        <fullName evidence="2">Component of the polarisome</fullName>
    </submittedName>
</protein>
<proteinExistence type="predicted"/>
<dbReference type="Proteomes" id="UP001383192">
    <property type="component" value="Unassembled WGS sequence"/>
</dbReference>
<sequence length="176" mass="19916">MESSKETALPAPSLSTSKTQFEEISKYLVGANIHKAADPLRSNKISRLTFSQFHELSTDIYDEIIRRTDDKKVPFLPAVESFHHKRNQAREKLAMLPTSRIEELAGDVYFEWIRRYPALKENSDPLGLPTATYDDSGTGEASESLLKEIGSSGSLRWNPSLRPEAKMGRSWCCPLW</sequence>
<dbReference type="AlphaFoldDB" id="A0AAW0CF34"/>
<accession>A0AAW0CF34</accession>
<comment type="caution">
    <text evidence="2">The sequence shown here is derived from an EMBL/GenBank/DDBJ whole genome shotgun (WGS) entry which is preliminary data.</text>
</comment>
<dbReference type="GO" id="GO:0005078">
    <property type="term" value="F:MAP-kinase scaffold activity"/>
    <property type="evidence" value="ECO:0007669"/>
    <property type="project" value="TreeGrafter"/>
</dbReference>
<dbReference type="PANTHER" id="PTHR21601:SF0">
    <property type="entry name" value="PROTEIN SPA2-RELATED"/>
    <property type="match status" value="1"/>
</dbReference>
<keyword evidence="3" id="KW-1185">Reference proteome</keyword>
<dbReference type="PANTHER" id="PTHR21601">
    <property type="entry name" value="SPA2 PROTEIN"/>
    <property type="match status" value="1"/>
</dbReference>
<feature type="domain" description="GIT Spa2 homology (SHD)" evidence="1">
    <location>
        <begin position="41"/>
        <end position="71"/>
    </location>
</feature>
<name>A0AAW0CF34_9AGAR</name>
<dbReference type="Pfam" id="PF08518">
    <property type="entry name" value="GIT_SHD"/>
    <property type="match status" value="2"/>
</dbReference>
<dbReference type="InterPro" id="IPR013724">
    <property type="entry name" value="GIT_SHD"/>
</dbReference>
<evidence type="ECO:0000259" key="1">
    <source>
        <dbReference type="SMART" id="SM00555"/>
    </source>
</evidence>
<gene>
    <name evidence="2" type="primary">SPA2_2</name>
    <name evidence="2" type="ORF">VNI00_010941</name>
</gene>
<dbReference type="SMART" id="SM00555">
    <property type="entry name" value="GIT"/>
    <property type="match status" value="2"/>
</dbReference>
<feature type="domain" description="GIT Spa2 homology (SHD)" evidence="1">
    <location>
        <begin position="89"/>
        <end position="119"/>
    </location>
</feature>
<organism evidence="2 3">
    <name type="scientific">Paramarasmius palmivorus</name>
    <dbReference type="NCBI Taxonomy" id="297713"/>
    <lineage>
        <taxon>Eukaryota</taxon>
        <taxon>Fungi</taxon>
        <taxon>Dikarya</taxon>
        <taxon>Basidiomycota</taxon>
        <taxon>Agaricomycotina</taxon>
        <taxon>Agaricomycetes</taxon>
        <taxon>Agaricomycetidae</taxon>
        <taxon>Agaricales</taxon>
        <taxon>Marasmiineae</taxon>
        <taxon>Marasmiaceae</taxon>
        <taxon>Paramarasmius</taxon>
    </lineage>
</organism>
<dbReference type="EMBL" id="JAYKXP010000045">
    <property type="protein sequence ID" value="KAK7037715.1"/>
    <property type="molecule type" value="Genomic_DNA"/>
</dbReference>